<evidence type="ECO:0000313" key="2">
    <source>
        <dbReference type="Ensembl" id="ENSMPUP00000006516.1"/>
    </source>
</evidence>
<evidence type="ECO:0000256" key="1">
    <source>
        <dbReference type="SAM" id="MobiDB-lite"/>
    </source>
</evidence>
<dbReference type="HOGENOM" id="CLU_2037325_0_0_1"/>
<dbReference type="InParanoid" id="M3Y5B5"/>
<feature type="region of interest" description="Disordered" evidence="1">
    <location>
        <begin position="1"/>
        <end position="121"/>
    </location>
</feature>
<dbReference type="Ensembl" id="ENSMPUT00000006628.1">
    <property type="protein sequence ID" value="ENSMPUP00000006516.1"/>
    <property type="gene ID" value="ENSMPUG00000006571.1"/>
</dbReference>
<dbReference type="EMBL" id="AEYP01070448">
    <property type="status" value="NOT_ANNOTATED_CDS"/>
    <property type="molecule type" value="Genomic_DNA"/>
</dbReference>
<sequence length="121" mass="12789">MLKGPPGVHAKDSLKLPKGKCKMSKSTLAPESLPGQAQLAGTLLGKTGEGRGKRKGLPTVRTEGTKQGHWSISGRSGRKESKRERCHLRPVASLHEPSVDKEDAGGPGAGWGDISRIMGNE</sequence>
<proteinExistence type="predicted"/>
<dbReference type="AlphaFoldDB" id="M3Y5B5"/>
<reference evidence="2" key="1">
    <citation type="submission" date="2024-06" db="UniProtKB">
        <authorList>
            <consortium name="Ensembl"/>
        </authorList>
    </citation>
    <scope>IDENTIFICATION</scope>
</reference>
<organism evidence="2">
    <name type="scientific">Mustela putorius furo</name>
    <name type="common">European domestic ferret</name>
    <name type="synonym">Mustela furo</name>
    <dbReference type="NCBI Taxonomy" id="9669"/>
    <lineage>
        <taxon>Eukaryota</taxon>
        <taxon>Metazoa</taxon>
        <taxon>Chordata</taxon>
        <taxon>Craniata</taxon>
        <taxon>Vertebrata</taxon>
        <taxon>Euteleostomi</taxon>
        <taxon>Mammalia</taxon>
        <taxon>Eutheria</taxon>
        <taxon>Laurasiatheria</taxon>
        <taxon>Carnivora</taxon>
        <taxon>Caniformia</taxon>
        <taxon>Musteloidea</taxon>
        <taxon>Mustelidae</taxon>
        <taxon>Mustelinae</taxon>
        <taxon>Mustela</taxon>
    </lineage>
</organism>
<name>M3Y5B5_MUSPF</name>
<accession>M3Y5B5</accession>
<protein>
    <submittedName>
        <fullName evidence="2">Uncharacterized protein</fullName>
    </submittedName>
</protein>